<dbReference type="EMBL" id="CAXDID020000478">
    <property type="protein sequence ID" value="CAL6095683.1"/>
    <property type="molecule type" value="Genomic_DNA"/>
</dbReference>
<reference evidence="1" key="1">
    <citation type="submission" date="2023-06" db="EMBL/GenBank/DDBJ databases">
        <authorList>
            <person name="Kurt Z."/>
        </authorList>
    </citation>
    <scope>NUCLEOTIDE SEQUENCE</scope>
</reference>
<name>A0AA86N7Q5_9EUKA</name>
<reference evidence="2 3" key="2">
    <citation type="submission" date="2024-07" db="EMBL/GenBank/DDBJ databases">
        <authorList>
            <person name="Akdeniz Z."/>
        </authorList>
    </citation>
    <scope>NUCLEOTIDE SEQUENCE [LARGE SCALE GENOMIC DNA]</scope>
</reference>
<sequence>MVNNKIINYRQKYSKINNIQVQNQLYISQNQVHIFIYTEFTKQASIDLQVENVDVNSFALFGFNMQMQVVTESIINVTIKFEVLSGALICITCDVHVTSSSLIFSGVGLKMSGVVLESLNNIILEFSFVQFRLSSANTSGIVNTVKQHLAGFSITDCKLSGSSLVVSSNNGYLCSNALVPVTLSIQVLLVCVDQMERTGAHSQAIASVELEQISCGICGSMLVVYGLCTDGLEHAMEVNGMYKCVHPFEFVDDKCVCAYGYLLNLTACVNIVITLTGVESTIQNSLLQSQNNYNLVAADITYLNQSLQSGMQNIVANLIQNSSNLESYIVGNHTQSMNGLSSSVSILDKRIFDNITLTVNYLKQNSSNLELYIIDNASQIENHLLQNTSNLQTQISTNTANIVNMLVLNSSNIEQYIKLNFTSAEQNLLQNTSTLDQRIYANVSSLSNLLKTNASQLEQYIISNTSQTNGFIVSNVSTLNSLISNSYTTINSNLLSKIFIMNGTISSLNTMIQYQKCVIEDLQTKINCGSHAPLDGHCLQVVCDI</sequence>
<keyword evidence="3" id="KW-1185">Reference proteome</keyword>
<dbReference type="EMBL" id="CATOUU010000050">
    <property type="protein sequence ID" value="CAI9914415.1"/>
    <property type="molecule type" value="Genomic_DNA"/>
</dbReference>
<evidence type="ECO:0000313" key="3">
    <source>
        <dbReference type="Proteomes" id="UP001642409"/>
    </source>
</evidence>
<accession>A0AA86N7Q5</accession>
<protein>
    <submittedName>
        <fullName evidence="1">Protein MON2 homolog</fullName>
    </submittedName>
    <submittedName>
        <fullName evidence="2">Protein_MON2 homolog</fullName>
    </submittedName>
</protein>
<organism evidence="1">
    <name type="scientific">Hexamita inflata</name>
    <dbReference type="NCBI Taxonomy" id="28002"/>
    <lineage>
        <taxon>Eukaryota</taxon>
        <taxon>Metamonada</taxon>
        <taxon>Diplomonadida</taxon>
        <taxon>Hexamitidae</taxon>
        <taxon>Hexamitinae</taxon>
        <taxon>Hexamita</taxon>
    </lineage>
</organism>
<evidence type="ECO:0000313" key="2">
    <source>
        <dbReference type="EMBL" id="CAL6095683.1"/>
    </source>
</evidence>
<gene>
    <name evidence="1" type="ORF">HINF_LOCUS2060</name>
    <name evidence="2" type="ORF">HINF_LOCUS68067</name>
</gene>
<comment type="caution">
    <text evidence="1">The sequence shown here is derived from an EMBL/GenBank/DDBJ whole genome shotgun (WGS) entry which is preliminary data.</text>
</comment>
<evidence type="ECO:0000313" key="1">
    <source>
        <dbReference type="EMBL" id="CAI9914415.1"/>
    </source>
</evidence>
<proteinExistence type="predicted"/>
<dbReference type="Proteomes" id="UP001642409">
    <property type="component" value="Unassembled WGS sequence"/>
</dbReference>
<dbReference type="AlphaFoldDB" id="A0AA86N7Q5"/>